<accession>A0AA89BVP8</accession>
<keyword evidence="3" id="KW-1185">Reference proteome</keyword>
<protein>
    <submittedName>
        <fullName evidence="2">Uncharacterized protein</fullName>
    </submittedName>
</protein>
<feature type="region of interest" description="Disordered" evidence="1">
    <location>
        <begin position="1"/>
        <end position="28"/>
    </location>
</feature>
<organism evidence="2 3">
    <name type="scientific">Pinctada imbricata</name>
    <name type="common">Atlantic pearl-oyster</name>
    <name type="synonym">Pinctada martensii</name>
    <dbReference type="NCBI Taxonomy" id="66713"/>
    <lineage>
        <taxon>Eukaryota</taxon>
        <taxon>Metazoa</taxon>
        <taxon>Spiralia</taxon>
        <taxon>Lophotrochozoa</taxon>
        <taxon>Mollusca</taxon>
        <taxon>Bivalvia</taxon>
        <taxon>Autobranchia</taxon>
        <taxon>Pteriomorphia</taxon>
        <taxon>Pterioida</taxon>
        <taxon>Pterioidea</taxon>
        <taxon>Pteriidae</taxon>
        <taxon>Pinctada</taxon>
    </lineage>
</organism>
<sequence>MVKDIMKEQKDEYEKRLKEAESRNRAERGKLKDEIDALNIENKRLQEMIVKKCNEIDETKEIASSAERKADEAKSWANYNEQYSRKNNVKIYGVPEADQEDTEAEVIELLKSEADTVLKHDEIVAAHRIPGKRPDQARPILVKLKNSDVKSRVIRQRATFKQKKIGIRLADDVTSENSKLMERLNEHEMIESSWYYNGSVYGKIHGSGRKLKFKISDDITERIRISHHRR</sequence>
<gene>
    <name evidence="2" type="ORF">FSP39_014443</name>
</gene>
<dbReference type="InterPro" id="IPR004244">
    <property type="entry name" value="Transposase_22"/>
</dbReference>
<dbReference type="EMBL" id="VSWD01000007">
    <property type="protein sequence ID" value="KAK3097918.1"/>
    <property type="molecule type" value="Genomic_DNA"/>
</dbReference>
<evidence type="ECO:0000313" key="2">
    <source>
        <dbReference type="EMBL" id="KAK3097918.1"/>
    </source>
</evidence>
<reference evidence="2" key="1">
    <citation type="submission" date="2019-08" db="EMBL/GenBank/DDBJ databases">
        <title>The improved chromosome-level genome for the pearl oyster Pinctada fucata martensii using PacBio sequencing and Hi-C.</title>
        <authorList>
            <person name="Zheng Z."/>
        </authorList>
    </citation>
    <scope>NUCLEOTIDE SEQUENCE</scope>
    <source>
        <strain evidence="2">ZZ-2019</strain>
        <tissue evidence="2">Adductor muscle</tissue>
    </source>
</reference>
<dbReference type="Proteomes" id="UP001186944">
    <property type="component" value="Unassembled WGS sequence"/>
</dbReference>
<evidence type="ECO:0000313" key="3">
    <source>
        <dbReference type="Proteomes" id="UP001186944"/>
    </source>
</evidence>
<comment type="caution">
    <text evidence="2">The sequence shown here is derived from an EMBL/GenBank/DDBJ whole genome shotgun (WGS) entry which is preliminary data.</text>
</comment>
<dbReference type="AlphaFoldDB" id="A0AA89BVP8"/>
<evidence type="ECO:0000256" key="1">
    <source>
        <dbReference type="SAM" id="MobiDB-lite"/>
    </source>
</evidence>
<dbReference type="PANTHER" id="PTHR11505">
    <property type="entry name" value="L1 TRANSPOSABLE ELEMENT-RELATED"/>
    <property type="match status" value="1"/>
</dbReference>
<proteinExistence type="predicted"/>
<name>A0AA89BVP8_PINIB</name>
<dbReference type="Gene3D" id="3.30.70.1820">
    <property type="entry name" value="L1 transposable element, RRM domain"/>
    <property type="match status" value="1"/>
</dbReference>